<sequence>MEEQTSQSELEMISDNDKFNERFFRLRQVNKYTDCSFKIENRVINSHRLILAASSPVFEAMFYGKFPQDLTNSILITDISYSTFELFMDFLYTGELKLKENDEIDCLVSISYCAQKYLIEELRKLCVKKLGELLNRQNIFNFLAKSFEYHLEDILVSCLYFIVDFIEAGACFFNAILNANEDVHLSPQCFEFLTKNLLDYFGDRDDILCLIKAWTIKACHVDNITACAESLAVNTKLLNLDNSLCMKIIGLKAGFIDITQTERTSKSFHRVYYKPVRPLIIDRDQLNFDVNISFKRFVAIKSLTVNSRLMPEHFDMCDINNQKYTENLDVEIFDKCSNKSIYKQHHIIENVGFNESFRLKFNDRMILLPFHAYVIKLTWNGDTAISYEYPRAIFSLMEKGGSDGKVGAGENQQSIVQFHEYNYCYNLPFGSIVQGIFYDIIS</sequence>
<dbReference type="CDD" id="cd18186">
    <property type="entry name" value="BTB_POZ_ZBTB_KLHL-like"/>
    <property type="match status" value="1"/>
</dbReference>
<proteinExistence type="predicted"/>
<reference evidence="2" key="1">
    <citation type="submission" date="2022-01" db="EMBL/GenBank/DDBJ databases">
        <authorList>
            <person name="King R."/>
        </authorList>
    </citation>
    <scope>NUCLEOTIDE SEQUENCE</scope>
</reference>
<dbReference type="InterPro" id="IPR000210">
    <property type="entry name" value="BTB/POZ_dom"/>
</dbReference>
<evidence type="ECO:0000259" key="1">
    <source>
        <dbReference type="PROSITE" id="PS50097"/>
    </source>
</evidence>
<gene>
    <name evidence="2" type="ORF">CHIRRI_LOCUS8097</name>
</gene>
<dbReference type="SUPFAM" id="SSF54695">
    <property type="entry name" value="POZ domain"/>
    <property type="match status" value="1"/>
</dbReference>
<dbReference type="OrthoDB" id="624345at2759"/>
<keyword evidence="3" id="KW-1185">Reference proteome</keyword>
<dbReference type="PANTHER" id="PTHR24413">
    <property type="entry name" value="SPECKLE-TYPE POZ PROTEIN"/>
    <property type="match status" value="1"/>
</dbReference>
<organism evidence="2 3">
    <name type="scientific">Chironomus riparius</name>
    <dbReference type="NCBI Taxonomy" id="315576"/>
    <lineage>
        <taxon>Eukaryota</taxon>
        <taxon>Metazoa</taxon>
        <taxon>Ecdysozoa</taxon>
        <taxon>Arthropoda</taxon>
        <taxon>Hexapoda</taxon>
        <taxon>Insecta</taxon>
        <taxon>Pterygota</taxon>
        <taxon>Neoptera</taxon>
        <taxon>Endopterygota</taxon>
        <taxon>Diptera</taxon>
        <taxon>Nematocera</taxon>
        <taxon>Chironomoidea</taxon>
        <taxon>Chironomidae</taxon>
        <taxon>Chironominae</taxon>
        <taxon>Chironomus</taxon>
    </lineage>
</organism>
<name>A0A9N9WTA3_9DIPT</name>
<dbReference type="Proteomes" id="UP001153620">
    <property type="component" value="Chromosome 2"/>
</dbReference>
<dbReference type="Pfam" id="PF00651">
    <property type="entry name" value="BTB"/>
    <property type="match status" value="1"/>
</dbReference>
<dbReference type="PROSITE" id="PS50097">
    <property type="entry name" value="BTB"/>
    <property type="match status" value="1"/>
</dbReference>
<reference evidence="2" key="2">
    <citation type="submission" date="2022-10" db="EMBL/GenBank/DDBJ databases">
        <authorList>
            <consortium name="ENA_rothamsted_submissions"/>
            <consortium name="culmorum"/>
            <person name="King R."/>
        </authorList>
    </citation>
    <scope>NUCLEOTIDE SEQUENCE</scope>
</reference>
<evidence type="ECO:0000313" key="2">
    <source>
        <dbReference type="EMBL" id="CAG9805221.1"/>
    </source>
</evidence>
<protein>
    <recommendedName>
        <fullName evidence="1">BTB domain-containing protein</fullName>
    </recommendedName>
</protein>
<evidence type="ECO:0000313" key="3">
    <source>
        <dbReference type="Proteomes" id="UP001153620"/>
    </source>
</evidence>
<feature type="domain" description="BTB" evidence="1">
    <location>
        <begin position="33"/>
        <end position="100"/>
    </location>
</feature>
<dbReference type="EMBL" id="OU895878">
    <property type="protein sequence ID" value="CAG9805221.1"/>
    <property type="molecule type" value="Genomic_DNA"/>
</dbReference>
<accession>A0A9N9WTA3</accession>
<dbReference type="AlphaFoldDB" id="A0A9N9WTA3"/>
<dbReference type="SMART" id="SM00225">
    <property type="entry name" value="BTB"/>
    <property type="match status" value="1"/>
</dbReference>
<dbReference type="InterPro" id="IPR011333">
    <property type="entry name" value="SKP1/BTB/POZ_sf"/>
</dbReference>
<dbReference type="Gene3D" id="3.30.710.10">
    <property type="entry name" value="Potassium Channel Kv1.1, Chain A"/>
    <property type="match status" value="1"/>
</dbReference>